<dbReference type="Gene3D" id="2.60.120.860">
    <property type="match status" value="1"/>
</dbReference>
<evidence type="ECO:0000313" key="3">
    <source>
        <dbReference type="EMBL" id="MBP1083508.1"/>
    </source>
</evidence>
<reference evidence="3 4" key="1">
    <citation type="submission" date="2021-01" db="EMBL/GenBank/DDBJ databases">
        <title>Genomic Encyclopedia of Type Strains, Phase IV (KMG-IV): sequencing the most valuable type-strain genomes for metagenomic binning, comparative biology and taxonomic classification.</title>
        <authorList>
            <person name="Goeker M."/>
        </authorList>
    </citation>
    <scope>NUCLEOTIDE SEQUENCE [LARGE SCALE GENOMIC DNA]</scope>
    <source>
        <strain evidence="3 4">DSM 103394</strain>
    </source>
</reference>
<dbReference type="InterPro" id="IPR054738">
    <property type="entry name" value="Siphovirus-type_tail_C"/>
</dbReference>
<evidence type="ECO:0000259" key="1">
    <source>
        <dbReference type="Pfam" id="PF05709"/>
    </source>
</evidence>
<dbReference type="Pfam" id="PF22768">
    <property type="entry name" value="SPP1_Dit"/>
    <property type="match status" value="1"/>
</dbReference>
<keyword evidence="4" id="KW-1185">Reference proteome</keyword>
<dbReference type="Pfam" id="PF05709">
    <property type="entry name" value="Sipho_tail"/>
    <property type="match status" value="1"/>
</dbReference>
<dbReference type="EMBL" id="JAFDST010000006">
    <property type="protein sequence ID" value="MBP1083508.1"/>
    <property type="molecule type" value="Genomic_DNA"/>
</dbReference>
<dbReference type="Gene3D" id="2.40.30.200">
    <property type="match status" value="1"/>
</dbReference>
<sequence>MGSFTFNGQRRSYLTVLRGRKRPGWAPIRRNILTVPGLSGGLNSLPDIEPRPLDIPVFIEAENMTDLQLLKEDLADWLITDDPVELIFDDEPNRIYYAQVDGSFDLDELVYYGTGVISFICPDPYKYRTAEAVGYYNQETLQSGILIENTGTLPTPPMFEVELKDKTTYLDIIGEKDYMRIGKSESTEEAPYEKYQKVWESTPTMTGWASASYVPDGGVKTGTISIQNGDFVATDYGTGSAWHGPAVMQSIGSVLSDYYFRVFFNVSSNHGQITRCEAYLLNTSGQPIGKLVALVRHASSEVEVEVNIRSGGKSTYFVNQKWKFRSFLGYIDIEKVGTRFTAHVAQQRVENGEILTSEKYAFTFNDLNNEYQEDLAAVGLHIGANNKNTPGKARFRGAEVSSVNQQENGVEYIGESGDTFTFDHKASRIFKNGELFMRKDFGARFFELAKGMNTLVFNPAETIDHVKVRWRDRFK</sequence>
<dbReference type="InterPro" id="IPR006520">
    <property type="entry name" value="Dit_BPSPP_N"/>
</dbReference>
<protein>
    <submittedName>
        <fullName evidence="3">Phage tail component-like protein</fullName>
    </submittedName>
</protein>
<proteinExistence type="predicted"/>
<dbReference type="Proteomes" id="UP000674416">
    <property type="component" value="Unassembled WGS sequence"/>
</dbReference>
<gene>
    <name evidence="3" type="ORF">JOC74_004036</name>
</gene>
<evidence type="ECO:0000259" key="2">
    <source>
        <dbReference type="Pfam" id="PF22768"/>
    </source>
</evidence>
<dbReference type="InterPro" id="IPR008841">
    <property type="entry name" value="Siphovirus-type_tail_N"/>
</dbReference>
<comment type="caution">
    <text evidence="3">The sequence shown here is derived from an EMBL/GenBank/DDBJ whole genome shotgun (WGS) entry which is preliminary data.</text>
</comment>
<dbReference type="NCBIfam" id="TIGR01633">
    <property type="entry name" value="phi3626_gp14_N"/>
    <property type="match status" value="1"/>
</dbReference>
<feature type="domain" description="Siphovirus-type tail component RIFT-related" evidence="1">
    <location>
        <begin position="13"/>
        <end position="121"/>
    </location>
</feature>
<dbReference type="RefSeq" id="WP_211086281.1">
    <property type="nucleotide sequence ID" value="NZ_JAFDST010000006.1"/>
</dbReference>
<feature type="domain" description="Siphovirus-type tail component C-terminal" evidence="2">
    <location>
        <begin position="402"/>
        <end position="474"/>
    </location>
</feature>
<evidence type="ECO:0000313" key="4">
    <source>
        <dbReference type="Proteomes" id="UP000674416"/>
    </source>
</evidence>
<accession>A0ABS4D1N4</accession>
<name>A0ABS4D1N4_9BACI</name>
<organism evidence="3 4">
    <name type="scientific">Bacillus capparidis</name>
    <dbReference type="NCBI Taxonomy" id="1840411"/>
    <lineage>
        <taxon>Bacteria</taxon>
        <taxon>Bacillati</taxon>
        <taxon>Bacillota</taxon>
        <taxon>Bacilli</taxon>
        <taxon>Bacillales</taxon>
        <taxon>Bacillaceae</taxon>
        <taxon>Bacillus</taxon>
    </lineage>
</organism>